<reference evidence="1" key="1">
    <citation type="submission" date="2022-11" db="EMBL/GenBank/DDBJ databases">
        <title>Marilongibacter aestuarii gen. nov., sp. nov., isolated from tidal flat sediment.</title>
        <authorList>
            <person name="Jiayan W."/>
        </authorList>
    </citation>
    <scope>NUCLEOTIDE SEQUENCE</scope>
    <source>
        <strain evidence="1">Z1-6</strain>
    </source>
</reference>
<evidence type="ECO:0000313" key="1">
    <source>
        <dbReference type="EMBL" id="MCY1722208.1"/>
    </source>
</evidence>
<dbReference type="RefSeq" id="WP_343334534.1">
    <property type="nucleotide sequence ID" value="NZ_JAPOHD010000031.1"/>
</dbReference>
<dbReference type="EMBL" id="JAPOHD010000031">
    <property type="protein sequence ID" value="MCY1722208.1"/>
    <property type="molecule type" value="Genomic_DNA"/>
</dbReference>
<dbReference type="Gene3D" id="3.40.50.1820">
    <property type="entry name" value="alpha/beta hydrolase"/>
    <property type="match status" value="1"/>
</dbReference>
<evidence type="ECO:0008006" key="3">
    <source>
        <dbReference type="Google" id="ProtNLM"/>
    </source>
</evidence>
<dbReference type="InterPro" id="IPR029058">
    <property type="entry name" value="AB_hydrolase_fold"/>
</dbReference>
<protein>
    <recommendedName>
        <fullName evidence="3">Peptidase S9 prolyl oligopeptidase catalytic domain-containing protein</fullName>
    </recommendedName>
</protein>
<gene>
    <name evidence="1" type="ORF">OU798_17775</name>
</gene>
<dbReference type="Proteomes" id="UP001145087">
    <property type="component" value="Unassembled WGS sequence"/>
</dbReference>
<organism evidence="1 2">
    <name type="scientific">Draconibacterium aestuarii</name>
    <dbReference type="NCBI Taxonomy" id="2998507"/>
    <lineage>
        <taxon>Bacteria</taxon>
        <taxon>Pseudomonadati</taxon>
        <taxon>Bacteroidota</taxon>
        <taxon>Bacteroidia</taxon>
        <taxon>Marinilabiliales</taxon>
        <taxon>Prolixibacteraceae</taxon>
        <taxon>Draconibacterium</taxon>
    </lineage>
</organism>
<dbReference type="SUPFAM" id="SSF53474">
    <property type="entry name" value="alpha/beta-Hydrolases"/>
    <property type="match status" value="1"/>
</dbReference>
<accession>A0A9X3F813</accession>
<dbReference type="AlphaFoldDB" id="A0A9X3F813"/>
<evidence type="ECO:0000313" key="2">
    <source>
        <dbReference type="Proteomes" id="UP001145087"/>
    </source>
</evidence>
<name>A0A9X3F813_9BACT</name>
<sequence length="417" mass="46347">MKIVSYFVSRFLTLAILLLGVLWGCQETLVEPDPDEFLEKSAVAEVVPMSGTLSSGALYEIVLPLPAWNVLPKKILLVYAHGYEDADFPVELPDDEIEGVPIKNFVVSKGMGYATTSFRENGLAVLEGIEDILLLRETIVNFFATNPSYLPPDAVVLVGPSEGGLITVLTIEQNPGLFDAALATCCPIGDFYKQMQYYGDAHVLFKYFFGPSLNDINLGSPKRISKATLAAWKDGSLPAAIIEVLSNDFLYNGGNKIRQFIACANIPVDMSDPERTIQVILEVIRYPIKATNDALDRLGGNPFNNKMPMREYTGSDNDRKLNLTVERIKRSDWETAAKNVSLWYETTGELYTPLITLHKLNDHITFYEHQTKFISKVNANSPFPGLLIHIPVPGECSHCTFQISDIEYALSFLTAMF</sequence>
<proteinExistence type="predicted"/>
<comment type="caution">
    <text evidence="1">The sequence shown here is derived from an EMBL/GenBank/DDBJ whole genome shotgun (WGS) entry which is preliminary data.</text>
</comment>
<keyword evidence="2" id="KW-1185">Reference proteome</keyword>